<dbReference type="PANTHER" id="PTHR39470">
    <property type="entry name" value="CHROMOSOME 10, WHOLE GENOME SHOTGUN SEQUENCE"/>
    <property type="match status" value="1"/>
</dbReference>
<gene>
    <name evidence="2" type="ORF">IWQ60_008077</name>
</gene>
<comment type="caution">
    <text evidence="2">The sequence shown here is derived from an EMBL/GenBank/DDBJ whole genome shotgun (WGS) entry which is preliminary data.</text>
</comment>
<evidence type="ECO:0000256" key="1">
    <source>
        <dbReference type="SAM" id="Phobius"/>
    </source>
</evidence>
<feature type="transmembrane region" description="Helical" evidence="1">
    <location>
        <begin position="179"/>
        <end position="203"/>
    </location>
</feature>
<dbReference type="OrthoDB" id="4218123at2759"/>
<feature type="transmembrane region" description="Helical" evidence="1">
    <location>
        <begin position="51"/>
        <end position="70"/>
    </location>
</feature>
<evidence type="ECO:0000313" key="3">
    <source>
        <dbReference type="Proteomes" id="UP001150569"/>
    </source>
</evidence>
<keyword evidence="1" id="KW-0472">Membrane</keyword>
<organism evidence="2 3">
    <name type="scientific">Tieghemiomyces parasiticus</name>
    <dbReference type="NCBI Taxonomy" id="78921"/>
    <lineage>
        <taxon>Eukaryota</taxon>
        <taxon>Fungi</taxon>
        <taxon>Fungi incertae sedis</taxon>
        <taxon>Zoopagomycota</taxon>
        <taxon>Kickxellomycotina</taxon>
        <taxon>Dimargaritomycetes</taxon>
        <taxon>Dimargaritales</taxon>
        <taxon>Dimargaritaceae</taxon>
        <taxon>Tieghemiomyces</taxon>
    </lineage>
</organism>
<keyword evidence="1" id="KW-1133">Transmembrane helix</keyword>
<evidence type="ECO:0000313" key="2">
    <source>
        <dbReference type="EMBL" id="KAJ1916511.1"/>
    </source>
</evidence>
<feature type="transmembrane region" description="Helical" evidence="1">
    <location>
        <begin position="215"/>
        <end position="235"/>
    </location>
</feature>
<keyword evidence="3" id="KW-1185">Reference proteome</keyword>
<name>A0A9W7ZUN9_9FUNG</name>
<dbReference type="PANTHER" id="PTHR39470:SF1">
    <property type="entry name" value="CHORISMATE SYNTHASE PROTEIN"/>
    <property type="match status" value="1"/>
</dbReference>
<reference evidence="2" key="1">
    <citation type="submission" date="2022-07" db="EMBL/GenBank/DDBJ databases">
        <title>Phylogenomic reconstructions and comparative analyses of Kickxellomycotina fungi.</title>
        <authorList>
            <person name="Reynolds N.K."/>
            <person name="Stajich J.E."/>
            <person name="Barry K."/>
            <person name="Grigoriev I.V."/>
            <person name="Crous P."/>
            <person name="Smith M.E."/>
        </authorList>
    </citation>
    <scope>NUCLEOTIDE SEQUENCE</scope>
    <source>
        <strain evidence="2">RSA 861</strain>
    </source>
</reference>
<accession>A0A9W7ZUN9</accession>
<dbReference type="EMBL" id="JANBPT010000580">
    <property type="protein sequence ID" value="KAJ1916511.1"/>
    <property type="molecule type" value="Genomic_DNA"/>
</dbReference>
<dbReference type="Proteomes" id="UP001150569">
    <property type="component" value="Unassembled WGS sequence"/>
</dbReference>
<keyword evidence="1" id="KW-0812">Transmembrane</keyword>
<dbReference type="AlphaFoldDB" id="A0A9W7ZUN9"/>
<proteinExistence type="predicted"/>
<protein>
    <submittedName>
        <fullName evidence="2">Uncharacterized protein</fullName>
    </submittedName>
</protein>
<sequence>MSKFLIELGLFVAFPAVVSLVLGLVRGKPDGPSSTSPWHVRRREAFRVKDGLLYALVGVTVLSQVYSGLFKPPPNLFRTLDVSIKAPQHQLRNHWKQYADKQRFAANGAAFYPAGEDLPSAYAKASPDFDKFTYAHGTPYGRLDTLVDRLKVKGNRMLYGAYGEEALLDCTWCQTGSDYVTYVTSSLVAGYLWMALLVMIHGATPTTFSPRRQDWRTYLLSFLVVLFFIDYWVLLIDPDGRESVWPFSTLLDAVPSPFESELAARERHLFGFQTSHTLRCMAFTILSVTLVALDFVQSNAPTEPEMLQAAVAQAQVSLQRLQALQIQRTAVLRDQELRKRLIAHHKAEQVRHRRARKDPEFSRLYRAVVEGPDVDSLINEAHRYVNNVLEAATPGGEGYGFVSRAFEESKPDSEAA</sequence>